<evidence type="ECO:0000256" key="5">
    <source>
        <dbReference type="SAM" id="Phobius"/>
    </source>
</evidence>
<evidence type="ECO:0000256" key="2">
    <source>
        <dbReference type="ARBA" id="ARBA00022692"/>
    </source>
</evidence>
<evidence type="ECO:0000256" key="4">
    <source>
        <dbReference type="ARBA" id="ARBA00023136"/>
    </source>
</evidence>
<protein>
    <recommendedName>
        <fullName evidence="8">CD225/dispanin family protein</fullName>
    </recommendedName>
</protein>
<dbReference type="PANTHER" id="PTHR14948">
    <property type="entry name" value="NG5"/>
    <property type="match status" value="1"/>
</dbReference>
<comment type="subcellular location">
    <subcellularLocation>
        <location evidence="1">Membrane</location>
    </subcellularLocation>
</comment>
<organism evidence="6 7">
    <name type="scientific">Phocaeicola plebeius</name>
    <dbReference type="NCBI Taxonomy" id="310297"/>
    <lineage>
        <taxon>Bacteria</taxon>
        <taxon>Pseudomonadati</taxon>
        <taxon>Bacteroidota</taxon>
        <taxon>Bacteroidia</taxon>
        <taxon>Bacteroidales</taxon>
        <taxon>Bacteroidaceae</taxon>
        <taxon>Phocaeicola</taxon>
    </lineage>
</organism>
<dbReference type="Pfam" id="PF04505">
    <property type="entry name" value="CD225"/>
    <property type="match status" value="1"/>
</dbReference>
<evidence type="ECO:0008006" key="8">
    <source>
        <dbReference type="Google" id="ProtNLM"/>
    </source>
</evidence>
<dbReference type="GO" id="GO:0016020">
    <property type="term" value="C:membrane"/>
    <property type="evidence" value="ECO:0007669"/>
    <property type="project" value="UniProtKB-SubCell"/>
</dbReference>
<evidence type="ECO:0000313" key="7">
    <source>
        <dbReference type="Proteomes" id="UP000186685"/>
    </source>
</evidence>
<keyword evidence="2 5" id="KW-0812">Transmembrane</keyword>
<evidence type="ECO:0000256" key="1">
    <source>
        <dbReference type="ARBA" id="ARBA00004370"/>
    </source>
</evidence>
<evidence type="ECO:0000313" key="6">
    <source>
        <dbReference type="EMBL" id="OKZ10519.1"/>
    </source>
</evidence>
<dbReference type="Proteomes" id="UP000186685">
    <property type="component" value="Unassembled WGS sequence"/>
</dbReference>
<evidence type="ECO:0000256" key="3">
    <source>
        <dbReference type="ARBA" id="ARBA00022989"/>
    </source>
</evidence>
<keyword evidence="3 5" id="KW-1133">Transmembrane helix</keyword>
<dbReference type="AlphaFoldDB" id="A0A854C196"/>
<comment type="caution">
    <text evidence="6">The sequence shown here is derived from an EMBL/GenBank/DDBJ whole genome shotgun (WGS) entry which is preliminary data.</text>
</comment>
<keyword evidence="4 5" id="KW-0472">Membrane</keyword>
<feature type="transmembrane region" description="Helical" evidence="5">
    <location>
        <begin position="76"/>
        <end position="97"/>
    </location>
</feature>
<gene>
    <name evidence="6" type="ORF">BHV76_06475</name>
</gene>
<accession>A0A854C196</accession>
<dbReference type="InterPro" id="IPR007593">
    <property type="entry name" value="CD225/Dispanin_fam"/>
</dbReference>
<feature type="transmembrane region" description="Helical" evidence="5">
    <location>
        <begin position="25"/>
        <end position="55"/>
    </location>
</feature>
<proteinExistence type="predicted"/>
<reference evidence="6 7" key="1">
    <citation type="journal article" date="2016" name="Nat. Biotechnol.">
        <title>Measurement of bacterial replication rates in microbial communities.</title>
        <authorList>
            <person name="Brown C.T."/>
            <person name="Olm M.R."/>
            <person name="Thomas B.C."/>
            <person name="Banfield J.F."/>
        </authorList>
    </citation>
    <scope>NUCLEOTIDE SEQUENCE [LARGE SCALE GENOMIC DNA]</scope>
    <source>
        <strain evidence="6">45_130</strain>
    </source>
</reference>
<dbReference type="PANTHER" id="PTHR14948:SF25">
    <property type="entry name" value="DUF4190 DOMAIN-CONTAINING PROTEIN"/>
    <property type="match status" value="1"/>
</dbReference>
<sequence length="113" mass="12339">MEEYSNNQQTVAGSEQNNLRKPDNFLLWAILATIFCGCGSIIGLVTGIIAIVYASKVNDLWMSGAQYEALDAAKKAKILTFITIGVGVVIQIVYWIFYSSIIMAAVSESAYGY</sequence>
<name>A0A854C196_9BACT</name>
<dbReference type="InterPro" id="IPR051423">
    <property type="entry name" value="CD225/Dispanin"/>
</dbReference>
<dbReference type="EMBL" id="MNQR01000019">
    <property type="protein sequence ID" value="OKZ10519.1"/>
    <property type="molecule type" value="Genomic_DNA"/>
</dbReference>